<gene>
    <name evidence="1" type="ordered locus">Pogu_1927</name>
</gene>
<evidence type="ECO:0000313" key="1">
    <source>
        <dbReference type="EMBL" id="AFA39954.1"/>
    </source>
</evidence>
<dbReference type="Proteomes" id="UP000009062">
    <property type="component" value="Chromosome"/>
</dbReference>
<evidence type="ECO:0000313" key="2">
    <source>
        <dbReference type="Proteomes" id="UP000009062"/>
    </source>
</evidence>
<sequence>MAKIVCPVCKKAVSVEWPEDRREFDEFIVIHGDHAFKAYVDKEGFLRRAWPAKLLYASDAEGSAPAAEEPPGEFAVAFDGRRAAVIFPTGAVKFFETEEFGLAVLMAEEEVRRQRRPHALRG</sequence>
<dbReference type="HOGENOM" id="CLU_2021596_0_0_2"/>
<dbReference type="KEGG" id="pog:Pogu_1927"/>
<dbReference type="STRING" id="698757.Pogu_1927"/>
<dbReference type="eggNOG" id="arCOG07060">
    <property type="taxonomic scope" value="Archaea"/>
</dbReference>
<keyword evidence="2" id="KW-1185">Reference proteome</keyword>
<organism evidence="1 2">
    <name type="scientific">Pyrobaculum oguniense (strain DSM 13380 / JCM 10595 / TE7)</name>
    <dbReference type="NCBI Taxonomy" id="698757"/>
    <lineage>
        <taxon>Archaea</taxon>
        <taxon>Thermoproteota</taxon>
        <taxon>Thermoprotei</taxon>
        <taxon>Thermoproteales</taxon>
        <taxon>Thermoproteaceae</taxon>
        <taxon>Pyrobaculum</taxon>
    </lineage>
</organism>
<name>H6QCI6_PYROT</name>
<proteinExistence type="predicted"/>
<protein>
    <submittedName>
        <fullName evidence="1">Uncharacterized protein</fullName>
    </submittedName>
</protein>
<accession>H6QCI6</accession>
<reference evidence="1 2" key="1">
    <citation type="journal article" date="2012" name="Stand. Genomic Sci.">
        <title>Complete genome sequence of Pyrobaculum oguniense.</title>
        <authorList>
            <person name="Bernick D.L."/>
            <person name="Karplus K."/>
            <person name="Lui L.M."/>
            <person name="Coker J.K."/>
            <person name="Murphy J.N."/>
            <person name="Chan P.P."/>
            <person name="Cozen A.E."/>
            <person name="Lowe T.M."/>
        </authorList>
    </citation>
    <scope>NUCLEOTIDE SEQUENCE [LARGE SCALE GENOMIC DNA]</scope>
    <source>
        <strain evidence="1 2">TE7</strain>
    </source>
</reference>
<dbReference type="EMBL" id="CP003316">
    <property type="protein sequence ID" value="AFA39954.1"/>
    <property type="molecule type" value="Genomic_DNA"/>
</dbReference>
<dbReference type="AlphaFoldDB" id="H6QCI6"/>